<reference evidence="3 4" key="1">
    <citation type="submission" date="2020-12" db="EMBL/GenBank/DDBJ databases">
        <title>Streptomyces typhae sp. nov., a novel endophytic actinomycete isolated from the root of cattail pollen (Typha angustifolia L.).</title>
        <authorList>
            <person name="Peng C."/>
            <person name="Liu C."/>
        </authorList>
    </citation>
    <scope>NUCLEOTIDE SEQUENCE [LARGE SCALE GENOMIC DNA]</scope>
    <source>
        <strain evidence="3 4">JCM 4753</strain>
    </source>
</reference>
<evidence type="ECO:0000313" key="3">
    <source>
        <dbReference type="EMBL" id="MBJ3808810.1"/>
    </source>
</evidence>
<evidence type="ECO:0000256" key="1">
    <source>
        <dbReference type="SAM" id="MobiDB-lite"/>
    </source>
</evidence>
<feature type="chain" id="PRO_5047092776" description="Lipoprotein" evidence="2">
    <location>
        <begin position="22"/>
        <end position="212"/>
    </location>
</feature>
<feature type="compositionally biased region" description="Gly residues" evidence="1">
    <location>
        <begin position="75"/>
        <end position="103"/>
    </location>
</feature>
<accession>A0ABS0X6I1</accession>
<organism evidence="3 4">
    <name type="scientific">Streptomyces flavofungini</name>
    <dbReference type="NCBI Taxonomy" id="68200"/>
    <lineage>
        <taxon>Bacteria</taxon>
        <taxon>Bacillati</taxon>
        <taxon>Actinomycetota</taxon>
        <taxon>Actinomycetes</taxon>
        <taxon>Kitasatosporales</taxon>
        <taxon>Streptomycetaceae</taxon>
        <taxon>Streptomyces</taxon>
    </lineage>
</organism>
<feature type="region of interest" description="Disordered" evidence="1">
    <location>
        <begin position="25"/>
        <end position="113"/>
    </location>
</feature>
<name>A0ABS0X6I1_9ACTN</name>
<protein>
    <recommendedName>
        <fullName evidence="5">Lipoprotein</fullName>
    </recommendedName>
</protein>
<evidence type="ECO:0000313" key="4">
    <source>
        <dbReference type="Proteomes" id="UP000634780"/>
    </source>
</evidence>
<evidence type="ECO:0000256" key="2">
    <source>
        <dbReference type="SAM" id="SignalP"/>
    </source>
</evidence>
<feature type="compositionally biased region" description="Pro residues" evidence="1">
    <location>
        <begin position="38"/>
        <end position="52"/>
    </location>
</feature>
<gene>
    <name evidence="3" type="ORF">JGB26_17090</name>
</gene>
<feature type="signal peptide" evidence="2">
    <location>
        <begin position="1"/>
        <end position="21"/>
    </location>
</feature>
<dbReference type="Proteomes" id="UP000634780">
    <property type="component" value="Unassembled WGS sequence"/>
</dbReference>
<dbReference type="PROSITE" id="PS51257">
    <property type="entry name" value="PROKAR_LIPOPROTEIN"/>
    <property type="match status" value="1"/>
</dbReference>
<keyword evidence="4" id="KW-1185">Reference proteome</keyword>
<dbReference type="RefSeq" id="WP_190114602.1">
    <property type="nucleotide sequence ID" value="NZ_BMVR01000002.1"/>
</dbReference>
<proteinExistence type="predicted"/>
<sequence>MRVRRTVGAAALALTAVAVLSGCTDDPEDKAFGGGDAPAPPTMPTMPNPSLSPRPSGLPDTPGTSSGGSSESGGLSSGGSSGSGGLTSGGSSGSGGLSSGGSSGQPTYDPNAIGEVIGQNCSYERSTGRINYDVDIQNSSTDQAFRYSFSVVFKVGQSASSAVATRTIAYRSDTATVSSGGDRTVKMHAPYSTNDRLVYSCQVTSARKYPAT</sequence>
<comment type="caution">
    <text evidence="3">The sequence shown here is derived from an EMBL/GenBank/DDBJ whole genome shotgun (WGS) entry which is preliminary data.</text>
</comment>
<dbReference type="EMBL" id="JAEKOZ010000009">
    <property type="protein sequence ID" value="MBJ3808810.1"/>
    <property type="molecule type" value="Genomic_DNA"/>
</dbReference>
<keyword evidence="2" id="KW-0732">Signal</keyword>
<evidence type="ECO:0008006" key="5">
    <source>
        <dbReference type="Google" id="ProtNLM"/>
    </source>
</evidence>
<feature type="compositionally biased region" description="Low complexity" evidence="1">
    <location>
        <begin position="63"/>
        <end position="74"/>
    </location>
</feature>